<dbReference type="OMA" id="ATNFICW"/>
<dbReference type="EMBL" id="CH981525">
    <property type="protein sequence ID" value="EDK43855.1"/>
    <property type="molecule type" value="Genomic_DNA"/>
</dbReference>
<evidence type="ECO:0000313" key="2">
    <source>
        <dbReference type="EMBL" id="EDK43855.1"/>
    </source>
</evidence>
<dbReference type="KEGG" id="lel:PVL30_002009"/>
<dbReference type="InterPro" id="IPR058033">
    <property type="entry name" value="ARM_TBCD_2nd"/>
</dbReference>
<protein>
    <recommendedName>
        <fullName evidence="1">Tubulin-folding cofactor D ARM repeats domain-containing protein</fullName>
    </recommendedName>
</protein>
<dbReference type="GO" id="GO:0048487">
    <property type="term" value="F:beta-tubulin binding"/>
    <property type="evidence" value="ECO:0007669"/>
    <property type="project" value="InterPro"/>
</dbReference>
<dbReference type="Pfam" id="PF23579">
    <property type="entry name" value="ARM_TBCD"/>
    <property type="match status" value="1"/>
</dbReference>
<dbReference type="eggNOG" id="KOG1943">
    <property type="taxonomic scope" value="Eukaryota"/>
</dbReference>
<dbReference type="HOGENOM" id="CLU_011301_0_0_1"/>
<dbReference type="GeneID" id="5234407"/>
<feature type="domain" description="Tubulin-folding cofactor D ARM repeats" evidence="1">
    <location>
        <begin position="285"/>
        <end position="467"/>
    </location>
</feature>
<dbReference type="Pfam" id="PF25767">
    <property type="entry name" value="ARM_TBCD_2nd"/>
    <property type="match status" value="1"/>
</dbReference>
<dbReference type="FunCoup" id="A5DXE7">
    <property type="interactions" value="174"/>
</dbReference>
<dbReference type="InterPro" id="IPR033162">
    <property type="entry name" value="TBCD"/>
</dbReference>
<keyword evidence="3" id="KW-1185">Reference proteome</keyword>
<dbReference type="VEuPathDB" id="FungiDB:LELG_02034"/>
<organism evidence="2 3">
    <name type="scientific">Lodderomyces elongisporus (strain ATCC 11503 / CBS 2605 / JCM 1781 / NBRC 1676 / NRRL YB-4239)</name>
    <name type="common">Yeast</name>
    <name type="synonym">Saccharomyces elongisporus</name>
    <dbReference type="NCBI Taxonomy" id="379508"/>
    <lineage>
        <taxon>Eukaryota</taxon>
        <taxon>Fungi</taxon>
        <taxon>Dikarya</taxon>
        <taxon>Ascomycota</taxon>
        <taxon>Saccharomycotina</taxon>
        <taxon>Pichiomycetes</taxon>
        <taxon>Debaryomycetaceae</taxon>
        <taxon>Candida/Lodderomyces clade</taxon>
        <taxon>Lodderomyces</taxon>
    </lineage>
</organism>
<sequence length="1013" mass="117587">MDDLQHVQVYKNDGQLQLKIQQLLQKLHDICAPSSKHSSQDLKIVLQSITFELDATIRQYEPQPQLLEKHLEQYITFLLKTFLDYELSREYIGAIVYSFTKVCGVKAVILQFPPDVYLFDKLIEICQKLDLDAIEYACLLWLCNMVIVPFPLSSIDVSLSDKAFAIGKEHLHRYSNCSKVQVISLILLSRLLTRPDSKFLLQSYVETFKNTWPALNPNVKLGHLLVLNKILKRAQLKHSDMEVIYNCILNDLLLIEISSLNALYMIKILGKMGKRYIQSFEYGTVADIINTLVNEILLSERTITGFDTNLRYGMAKALCTLVSQLSFQAINYQSQVIEFIFDLITVHASNEEINFPVTHTALLTLGYIALLNKLPEKFVDQSLEIARRFLFYKVNRGTVVIGSQIRDSSCFLIWAIVRNLRQIPQQNGKSTVAKVFEDLLVVLIFDNELIVKKCGMAVIQEILGRLGPQIIPIENAIARGEYILKFVELLGNLHLNQKICYLFVDEYYNAIDMGFLIEPLVKHICEEDGDGKYLNKLLQQQQQQQQQFQQQQVRQLKLLQLPDKLFLRLNISRPPTPDVIKNMFIKSKKWHILYDVDDFREAATQLFTDFEFDNTNTELIKGYLNYIKDRQLENYLEWHNLLQATKNEQLLEEFRAIIANQDSVPLDEIVNHLPHNTVLSKTIFDFKHFSQDQLIQLVQKLRNTDTFNANIRANMIDNLSDNLGGNYASSFQIEQLLDLFDDYTTTDQGDVGSKVRSSMIRLVRNNKFHCVELDLKLIRLSGELMDTIRHSSFRLLAGKPFSWPNLFDYYNNSIAGSQMKTEFWRGVVFTIGSTIGNSKTINEGFNEMLCHKITTSDIDILLSFVSLRKNRKMNRRELKCAQCTLQLILKLFEANYQFPQDLNFTHIFVACYNMHINTRNMNRIKTILMIFYYIALKSETCKQRVYDRYLWILKNHTLNEVKVFVGEVILFNIVNDLNIVHEIEDDNLFASYEKIDWFDIDDQAMELAEAVLK</sequence>
<gene>
    <name evidence="2" type="ORF">LELG_02034</name>
</gene>
<dbReference type="GO" id="GO:0007023">
    <property type="term" value="P:post-chaperonin tubulin folding pathway"/>
    <property type="evidence" value="ECO:0007669"/>
    <property type="project" value="InterPro"/>
</dbReference>
<dbReference type="GO" id="GO:0007021">
    <property type="term" value="P:tubulin complex assembly"/>
    <property type="evidence" value="ECO:0007669"/>
    <property type="project" value="InterPro"/>
</dbReference>
<name>A5DXE7_LODEL</name>
<evidence type="ECO:0000313" key="3">
    <source>
        <dbReference type="Proteomes" id="UP000001996"/>
    </source>
</evidence>
<reference evidence="2 3" key="1">
    <citation type="journal article" date="2009" name="Nature">
        <title>Evolution of pathogenicity and sexual reproduction in eight Candida genomes.</title>
        <authorList>
            <person name="Butler G."/>
            <person name="Rasmussen M.D."/>
            <person name="Lin M.F."/>
            <person name="Santos M.A."/>
            <person name="Sakthikumar S."/>
            <person name="Munro C.A."/>
            <person name="Rheinbay E."/>
            <person name="Grabherr M."/>
            <person name="Forche A."/>
            <person name="Reedy J.L."/>
            <person name="Agrafioti I."/>
            <person name="Arnaud M.B."/>
            <person name="Bates S."/>
            <person name="Brown A.J."/>
            <person name="Brunke S."/>
            <person name="Costanzo M.C."/>
            <person name="Fitzpatrick D.A."/>
            <person name="de Groot P.W."/>
            <person name="Harris D."/>
            <person name="Hoyer L.L."/>
            <person name="Hube B."/>
            <person name="Klis F.M."/>
            <person name="Kodira C."/>
            <person name="Lennard N."/>
            <person name="Logue M.E."/>
            <person name="Martin R."/>
            <person name="Neiman A.M."/>
            <person name="Nikolaou E."/>
            <person name="Quail M.A."/>
            <person name="Quinn J."/>
            <person name="Santos M.C."/>
            <person name="Schmitzberger F.F."/>
            <person name="Sherlock G."/>
            <person name="Shah P."/>
            <person name="Silverstein K.A."/>
            <person name="Skrzypek M.S."/>
            <person name="Soll D."/>
            <person name="Staggs R."/>
            <person name="Stansfield I."/>
            <person name="Stumpf M.P."/>
            <person name="Sudbery P.E."/>
            <person name="Srikantha T."/>
            <person name="Zeng Q."/>
            <person name="Berman J."/>
            <person name="Berriman M."/>
            <person name="Heitman J."/>
            <person name="Gow N.A."/>
            <person name="Lorenz M.C."/>
            <person name="Birren B.W."/>
            <person name="Kellis M."/>
            <person name="Cuomo C.A."/>
        </authorList>
    </citation>
    <scope>NUCLEOTIDE SEQUENCE [LARGE SCALE GENOMIC DNA]</scope>
    <source>
        <strain evidence="3">ATCC 11503 / BCRC 21390 / CBS 2605 / JCM 1781 / NBRC 1676 / NRRL YB-4239</strain>
    </source>
</reference>
<dbReference type="InParanoid" id="A5DXE7"/>
<dbReference type="Proteomes" id="UP000001996">
    <property type="component" value="Unassembled WGS sequence"/>
</dbReference>
<dbReference type="PANTHER" id="PTHR12658">
    <property type="entry name" value="BETA-TUBULIN COFACTOR D"/>
    <property type="match status" value="1"/>
</dbReference>
<proteinExistence type="predicted"/>
<dbReference type="InterPro" id="IPR016024">
    <property type="entry name" value="ARM-type_fold"/>
</dbReference>
<accession>A5DXE7</accession>
<dbReference type="STRING" id="379508.A5DXE7"/>
<dbReference type="OrthoDB" id="10253476at2759"/>
<dbReference type="AlphaFoldDB" id="A5DXE7"/>
<evidence type="ECO:0000259" key="1">
    <source>
        <dbReference type="Pfam" id="PF25767"/>
    </source>
</evidence>
<dbReference type="GO" id="GO:0000226">
    <property type="term" value="P:microtubule cytoskeleton organization"/>
    <property type="evidence" value="ECO:0007669"/>
    <property type="project" value="TreeGrafter"/>
</dbReference>
<dbReference type="PANTHER" id="PTHR12658:SF0">
    <property type="entry name" value="TUBULIN-SPECIFIC CHAPERONE D"/>
    <property type="match status" value="1"/>
</dbReference>
<dbReference type="SUPFAM" id="SSF48371">
    <property type="entry name" value="ARM repeat"/>
    <property type="match status" value="1"/>
</dbReference>
<dbReference type="GO" id="GO:0005096">
    <property type="term" value="F:GTPase activator activity"/>
    <property type="evidence" value="ECO:0007669"/>
    <property type="project" value="InterPro"/>
</dbReference>